<evidence type="ECO:0000256" key="1">
    <source>
        <dbReference type="ARBA" id="ARBA00000971"/>
    </source>
</evidence>
<dbReference type="PROSITE" id="PS01096">
    <property type="entry name" value="PPIC_PPIASE_1"/>
    <property type="match status" value="1"/>
</dbReference>
<evidence type="ECO:0000256" key="2">
    <source>
        <dbReference type="ARBA" id="ARBA00007656"/>
    </source>
</evidence>
<feature type="compositionally biased region" description="Gly residues" evidence="9">
    <location>
        <begin position="168"/>
        <end position="177"/>
    </location>
</feature>
<dbReference type="PROSITE" id="PS50198">
    <property type="entry name" value="PPIC_PPIASE_2"/>
    <property type="match status" value="1"/>
</dbReference>
<dbReference type="PANTHER" id="PTHR47245:SF2">
    <property type="entry name" value="PEPTIDYL-PROLYL CIS-TRANS ISOMERASE HP_0175-RELATED"/>
    <property type="match status" value="1"/>
</dbReference>
<accession>A0A085U0H3</accession>
<name>A0A085U0H3_9RHOB</name>
<dbReference type="STRING" id="1317124.DW2_04139"/>
<dbReference type="OrthoDB" id="196786at2"/>
<dbReference type="InterPro" id="IPR023058">
    <property type="entry name" value="PPIase_PpiC_CS"/>
</dbReference>
<comment type="similarity">
    <text evidence="2">Belongs to the PpiC/parvulin rotamase family.</text>
</comment>
<evidence type="ECO:0000256" key="4">
    <source>
        <dbReference type="ARBA" id="ARBA00018370"/>
    </source>
</evidence>
<evidence type="ECO:0000313" key="12">
    <source>
        <dbReference type="Proteomes" id="UP000028607"/>
    </source>
</evidence>
<dbReference type="PATRIC" id="fig|1317124.6.peg.839"/>
<dbReference type="PANTHER" id="PTHR47245">
    <property type="entry name" value="PEPTIDYLPROLYL ISOMERASE"/>
    <property type="match status" value="1"/>
</dbReference>
<dbReference type="AlphaFoldDB" id="A0A085U0H3"/>
<reference evidence="12" key="1">
    <citation type="submission" date="2013-04" db="EMBL/GenBank/DDBJ databases">
        <title>Thioclava sp. 13D2W-2 Genome Sequencing.</title>
        <authorList>
            <person name="Lai Q."/>
            <person name="Li G."/>
            <person name="Shao Z."/>
        </authorList>
    </citation>
    <scope>NUCLEOTIDE SEQUENCE [LARGE SCALE GENOMIC DNA]</scope>
    <source>
        <strain evidence="12">13D2W-2</strain>
    </source>
</reference>
<evidence type="ECO:0000256" key="5">
    <source>
        <dbReference type="ARBA" id="ARBA00023110"/>
    </source>
</evidence>
<feature type="domain" description="PpiC" evidence="10">
    <location>
        <begin position="113"/>
        <end position="215"/>
    </location>
</feature>
<dbReference type="InterPro" id="IPR000297">
    <property type="entry name" value="PPIase_PpiC"/>
</dbReference>
<dbReference type="eggNOG" id="COG0760">
    <property type="taxonomic scope" value="Bacteria"/>
</dbReference>
<dbReference type="SUPFAM" id="SSF54534">
    <property type="entry name" value="FKBP-like"/>
    <property type="match status" value="1"/>
</dbReference>
<evidence type="ECO:0000256" key="3">
    <source>
        <dbReference type="ARBA" id="ARBA00013194"/>
    </source>
</evidence>
<dbReference type="GO" id="GO:0003755">
    <property type="term" value="F:peptidyl-prolyl cis-trans isomerase activity"/>
    <property type="evidence" value="ECO:0007669"/>
    <property type="project" value="UniProtKB-KW"/>
</dbReference>
<evidence type="ECO:0000256" key="6">
    <source>
        <dbReference type="ARBA" id="ARBA00030642"/>
    </source>
</evidence>
<evidence type="ECO:0000256" key="9">
    <source>
        <dbReference type="SAM" id="MobiDB-lite"/>
    </source>
</evidence>
<comment type="caution">
    <text evidence="11">The sequence shown here is derived from an EMBL/GenBank/DDBJ whole genome shotgun (WGS) entry which is preliminary data.</text>
</comment>
<proteinExistence type="inferred from homology"/>
<organism evidence="11 12">
    <name type="scientific">Thioclava atlantica</name>
    <dbReference type="NCBI Taxonomy" id="1317124"/>
    <lineage>
        <taxon>Bacteria</taxon>
        <taxon>Pseudomonadati</taxon>
        <taxon>Pseudomonadota</taxon>
        <taxon>Alphaproteobacteria</taxon>
        <taxon>Rhodobacterales</taxon>
        <taxon>Paracoccaceae</taxon>
        <taxon>Thioclava</taxon>
    </lineage>
</organism>
<feature type="region of interest" description="Disordered" evidence="9">
    <location>
        <begin position="159"/>
        <end position="178"/>
    </location>
</feature>
<dbReference type="Pfam" id="PF00639">
    <property type="entry name" value="Rotamase"/>
    <property type="match status" value="1"/>
</dbReference>
<evidence type="ECO:0000256" key="7">
    <source>
        <dbReference type="ARBA" id="ARBA00031484"/>
    </source>
</evidence>
<dbReference type="Proteomes" id="UP000028607">
    <property type="component" value="Unassembled WGS sequence"/>
</dbReference>
<dbReference type="Gene3D" id="3.10.50.40">
    <property type="match status" value="1"/>
</dbReference>
<reference evidence="11 12" key="2">
    <citation type="journal article" date="2015" name="Antonie Van Leeuwenhoek">
        <title>Thioclava indica sp. nov., isolated from surface seawater of the Indian Ocean.</title>
        <authorList>
            <person name="Liu Y."/>
            <person name="Lai Q."/>
            <person name="Du J."/>
            <person name="Xu H."/>
            <person name="Jiang L."/>
            <person name="Shao Z."/>
        </authorList>
    </citation>
    <scope>NUCLEOTIDE SEQUENCE [LARGE SCALE GENOMIC DNA]</scope>
    <source>
        <strain evidence="11 12">13D2W-2</strain>
    </source>
</reference>
<dbReference type="EC" id="5.2.1.8" evidence="3"/>
<comment type="catalytic activity">
    <reaction evidence="1">
        <text>[protein]-peptidylproline (omega=180) = [protein]-peptidylproline (omega=0)</text>
        <dbReference type="Rhea" id="RHEA:16237"/>
        <dbReference type="Rhea" id="RHEA-COMP:10747"/>
        <dbReference type="Rhea" id="RHEA-COMP:10748"/>
        <dbReference type="ChEBI" id="CHEBI:83833"/>
        <dbReference type="ChEBI" id="CHEBI:83834"/>
        <dbReference type="EC" id="5.2.1.8"/>
    </reaction>
</comment>
<keyword evidence="8 11" id="KW-0413">Isomerase</keyword>
<dbReference type="InterPro" id="IPR050245">
    <property type="entry name" value="PrsA_foldase"/>
</dbReference>
<dbReference type="RefSeq" id="WP_038143976.1">
    <property type="nucleotide sequence ID" value="NZ_AQRC01000002.1"/>
</dbReference>
<evidence type="ECO:0000259" key="10">
    <source>
        <dbReference type="PROSITE" id="PS50198"/>
    </source>
</evidence>
<dbReference type="EMBL" id="AQRC01000002">
    <property type="protein sequence ID" value="KFE36470.1"/>
    <property type="molecule type" value="Genomic_DNA"/>
</dbReference>
<keyword evidence="12" id="KW-1185">Reference proteome</keyword>
<gene>
    <name evidence="11" type="ORF">DW2_04139</name>
</gene>
<evidence type="ECO:0000313" key="11">
    <source>
        <dbReference type="EMBL" id="KFE36470.1"/>
    </source>
</evidence>
<protein>
    <recommendedName>
        <fullName evidence="4">Parvulin-like PPIase</fullName>
        <ecNumber evidence="3">5.2.1.8</ecNumber>
    </recommendedName>
    <alternativeName>
        <fullName evidence="6">Peptidyl-prolyl cis-trans isomerase plp</fullName>
    </alternativeName>
    <alternativeName>
        <fullName evidence="7">Rotamase plp</fullName>
    </alternativeName>
</protein>
<dbReference type="InterPro" id="IPR046357">
    <property type="entry name" value="PPIase_dom_sf"/>
</dbReference>
<sequence>MTKPLFPEVVVNDQVIPSAAIAAEAQHHDGPSGKPGVAWRKAANALAVRALLLQEAARRGLAAEPVELAPAQVETDEEALIRALLEDAVEIETPSETEIRAEWARDPSRFRAPPLWEAAHILIACDPRNGEDRAAGEARARALAEKLRTEPKSFARLAKEASDCSSRGKGGVLGQLGPGDTVPEFEAALRELSEGEITAEPVLTRFGWHIIRLDAVAEGAALPYETVRPRIAEAMEKTAWSRAVRAFVAGLAARAEISGADLAAA</sequence>
<keyword evidence="5 8" id="KW-0697">Rotamase</keyword>
<evidence type="ECO:0000256" key="8">
    <source>
        <dbReference type="PROSITE-ProRule" id="PRU00278"/>
    </source>
</evidence>